<dbReference type="Proteomes" id="UP001165121">
    <property type="component" value="Unassembled WGS sequence"/>
</dbReference>
<proteinExistence type="predicted"/>
<gene>
    <name evidence="2" type="ORF">Pfra01_000866700</name>
</gene>
<reference evidence="2" key="1">
    <citation type="submission" date="2023-04" db="EMBL/GenBank/DDBJ databases">
        <title>Phytophthora fragariaefolia NBRC 109709.</title>
        <authorList>
            <person name="Ichikawa N."/>
            <person name="Sato H."/>
            <person name="Tonouchi N."/>
        </authorList>
    </citation>
    <scope>NUCLEOTIDE SEQUENCE</scope>
    <source>
        <strain evidence="2">NBRC 109709</strain>
    </source>
</reference>
<feature type="compositionally biased region" description="Polar residues" evidence="1">
    <location>
        <begin position="427"/>
        <end position="439"/>
    </location>
</feature>
<dbReference type="AlphaFoldDB" id="A0A9W7CMT3"/>
<dbReference type="OrthoDB" id="129607at2759"/>
<evidence type="ECO:0000256" key="1">
    <source>
        <dbReference type="SAM" id="MobiDB-lite"/>
    </source>
</evidence>
<dbReference type="EMBL" id="BSXT01000795">
    <property type="protein sequence ID" value="GMF34113.1"/>
    <property type="molecule type" value="Genomic_DNA"/>
</dbReference>
<feature type="region of interest" description="Disordered" evidence="1">
    <location>
        <begin position="420"/>
        <end position="439"/>
    </location>
</feature>
<name>A0A9W7CMT3_9STRA</name>
<protein>
    <submittedName>
        <fullName evidence="2">Unnamed protein product</fullName>
    </submittedName>
</protein>
<keyword evidence="3" id="KW-1185">Reference proteome</keyword>
<sequence length="439" mass="47402">MVLTRAQARAEVAARSQAAAQEIDGNMEIDYYDDGKIDAADDGEEIGATGADRSAALVVVDKTATTSVQALGPSAQDHVAALAQQFLLQTKVMARKHAALQYQQEGQNHAHNASTETSVRRLTDQQRDIAKETHDSQLAIVSQTDEVRQNLTLMEHNMNSTLSGMMEHVQELIEAKLVDCTVDVNTVQIVQQQMEKSTDHVAATVIEHVLKLVGDKLATSQGGASLTQEAAQTIEKQVEMSREGIAAEVMDHVQQLVEGKLAAALPGASLNPEMSEIVKLQVALATESVASAIKRSVEQDLQKACGSIHDKLLRCAQDSAVETVCKTIKEGVRDLTSVDERQRHRTARSEPGGASDGEGISDSDGDSEIEKRMLETWKKSYRHAPRPVSPVQLVNSAIGPPSHFDDVSIVPVGSERYSPHVVAMGHTTPTPSAETQTEE</sequence>
<organism evidence="2 3">
    <name type="scientific">Phytophthora fragariaefolia</name>
    <dbReference type="NCBI Taxonomy" id="1490495"/>
    <lineage>
        <taxon>Eukaryota</taxon>
        <taxon>Sar</taxon>
        <taxon>Stramenopiles</taxon>
        <taxon>Oomycota</taxon>
        <taxon>Peronosporomycetes</taxon>
        <taxon>Peronosporales</taxon>
        <taxon>Peronosporaceae</taxon>
        <taxon>Phytophthora</taxon>
    </lineage>
</organism>
<evidence type="ECO:0000313" key="3">
    <source>
        <dbReference type="Proteomes" id="UP001165121"/>
    </source>
</evidence>
<accession>A0A9W7CMT3</accession>
<evidence type="ECO:0000313" key="2">
    <source>
        <dbReference type="EMBL" id="GMF34113.1"/>
    </source>
</evidence>
<feature type="region of interest" description="Disordered" evidence="1">
    <location>
        <begin position="336"/>
        <end position="367"/>
    </location>
</feature>
<comment type="caution">
    <text evidence="2">The sequence shown here is derived from an EMBL/GenBank/DDBJ whole genome shotgun (WGS) entry which is preliminary data.</text>
</comment>